<evidence type="ECO:0000256" key="1">
    <source>
        <dbReference type="SAM" id="MobiDB-lite"/>
    </source>
</evidence>
<name>A0AB39LM80_9ACTN</name>
<feature type="region of interest" description="Disordered" evidence="1">
    <location>
        <begin position="42"/>
        <end position="75"/>
    </location>
</feature>
<feature type="transmembrane region" description="Helical" evidence="2">
    <location>
        <begin position="12"/>
        <end position="31"/>
    </location>
</feature>
<organism evidence="3">
    <name type="scientific">Streptomyces sp. R02</name>
    <dbReference type="NCBI Taxonomy" id="3238623"/>
    <lineage>
        <taxon>Bacteria</taxon>
        <taxon>Bacillati</taxon>
        <taxon>Actinomycetota</taxon>
        <taxon>Actinomycetes</taxon>
        <taxon>Kitasatosporales</taxon>
        <taxon>Streptomycetaceae</taxon>
        <taxon>Streptomyces</taxon>
    </lineage>
</organism>
<accession>A0AB39LM80</accession>
<sequence length="97" mass="10457">MAEHETLSRTTGATVLTLVVVACAAGLADALRRRVRLRKRVHPYAGAEPTAPHTHTRHGGPTIPRQRATGPSAETVRLTDAERDAFAVLVRRLAEGD</sequence>
<reference evidence="3" key="1">
    <citation type="submission" date="2024-07" db="EMBL/GenBank/DDBJ databases">
        <authorList>
            <person name="Yu S.T."/>
        </authorList>
    </citation>
    <scope>NUCLEOTIDE SEQUENCE</scope>
    <source>
        <strain evidence="3">R02</strain>
    </source>
</reference>
<evidence type="ECO:0000313" key="3">
    <source>
        <dbReference type="EMBL" id="XDP94636.1"/>
    </source>
</evidence>
<dbReference type="EMBL" id="CP163429">
    <property type="protein sequence ID" value="XDP94636.1"/>
    <property type="molecule type" value="Genomic_DNA"/>
</dbReference>
<protein>
    <submittedName>
        <fullName evidence="3">Uncharacterized protein</fullName>
    </submittedName>
</protein>
<dbReference type="AlphaFoldDB" id="A0AB39LM80"/>
<proteinExistence type="predicted"/>
<evidence type="ECO:0000256" key="2">
    <source>
        <dbReference type="SAM" id="Phobius"/>
    </source>
</evidence>
<gene>
    <name evidence="3" type="ORF">AB5J57_14340</name>
</gene>
<keyword evidence="2" id="KW-1133">Transmembrane helix</keyword>
<keyword evidence="2" id="KW-0472">Membrane</keyword>
<keyword evidence="2" id="KW-0812">Transmembrane</keyword>
<dbReference type="RefSeq" id="WP_369156397.1">
    <property type="nucleotide sequence ID" value="NZ_CP163429.1"/>
</dbReference>